<comment type="caution">
    <text evidence="1">The sequence shown here is derived from an EMBL/GenBank/DDBJ whole genome shotgun (WGS) entry which is preliminary data.</text>
</comment>
<gene>
    <name evidence="1" type="ORF">ACFSRZ_10460</name>
</gene>
<dbReference type="Proteomes" id="UP001597508">
    <property type="component" value="Unassembled WGS sequence"/>
</dbReference>
<accession>A0ABW5LU79</accession>
<dbReference type="EMBL" id="JBHULH010000004">
    <property type="protein sequence ID" value="MFD2567796.1"/>
    <property type="molecule type" value="Genomic_DNA"/>
</dbReference>
<dbReference type="Pfam" id="PF08889">
    <property type="entry name" value="WbqC"/>
    <property type="match status" value="1"/>
</dbReference>
<dbReference type="InterPro" id="IPR014985">
    <property type="entry name" value="WbqC"/>
</dbReference>
<evidence type="ECO:0000313" key="2">
    <source>
        <dbReference type="Proteomes" id="UP001597508"/>
    </source>
</evidence>
<dbReference type="RefSeq" id="WP_379666502.1">
    <property type="nucleotide sequence ID" value="NZ_JBHULH010000004.1"/>
</dbReference>
<reference evidence="2" key="1">
    <citation type="journal article" date="2019" name="Int. J. Syst. Evol. Microbiol.">
        <title>The Global Catalogue of Microorganisms (GCM) 10K type strain sequencing project: providing services to taxonomists for standard genome sequencing and annotation.</title>
        <authorList>
            <consortium name="The Broad Institute Genomics Platform"/>
            <consortium name="The Broad Institute Genome Sequencing Center for Infectious Disease"/>
            <person name="Wu L."/>
            <person name="Ma J."/>
        </authorList>
    </citation>
    <scope>NUCLEOTIDE SEQUENCE [LARGE SCALE GENOMIC DNA]</scope>
    <source>
        <strain evidence="2">KCTC 52127</strain>
    </source>
</reference>
<organism evidence="1 2">
    <name type="scientific">Pseudotenacibaculum haliotis</name>
    <dbReference type="NCBI Taxonomy" id="1862138"/>
    <lineage>
        <taxon>Bacteria</taxon>
        <taxon>Pseudomonadati</taxon>
        <taxon>Bacteroidota</taxon>
        <taxon>Flavobacteriia</taxon>
        <taxon>Flavobacteriales</taxon>
        <taxon>Flavobacteriaceae</taxon>
        <taxon>Pseudotenacibaculum</taxon>
    </lineage>
</organism>
<proteinExistence type="predicted"/>
<protein>
    <submittedName>
        <fullName evidence="1">WbqC family protein</fullName>
    </submittedName>
</protein>
<name>A0ABW5LU79_9FLAO</name>
<evidence type="ECO:0000313" key="1">
    <source>
        <dbReference type="EMBL" id="MFD2567796.1"/>
    </source>
</evidence>
<keyword evidence="2" id="KW-1185">Reference proteome</keyword>
<sequence length="225" mass="26410">MTVSILQSNYIPWKGYFDLIARSDVFVIYDEVQYTKNDWRNRNKIKTSNGPQWLTIPVKQSSLDQKIYETEVLKTNWYKKHINALQTNYGKAPYFKQYMEVLKPVYERGETNLSTINKHFIEAICGILNINTRIVDSRELDLQGGRQERLEDACTKLKADRYLSGSAAKSYLDEQRFAELGIAVDWMNYDGYKVYNQLSLPFVHEVTILDLIFNEGEKAREFLNY</sequence>